<dbReference type="eggNOG" id="arCOG02053">
    <property type="taxonomic scope" value="Archaea"/>
</dbReference>
<comment type="caution">
    <text evidence="3">The sequence shown here is derived from an EMBL/GenBank/DDBJ whole genome shotgun (WGS) entry which is preliminary data.</text>
</comment>
<evidence type="ECO:0000259" key="2">
    <source>
        <dbReference type="Pfam" id="PF00582"/>
    </source>
</evidence>
<dbReference type="PANTHER" id="PTHR46268:SF24">
    <property type="entry name" value="UNIVERSAL STRESS PROTEIN"/>
    <property type="match status" value="1"/>
</dbReference>
<reference evidence="3 4" key="1">
    <citation type="journal article" date="2014" name="PLoS Genet.">
        <title>Phylogenetically driven sequencing of extremely halophilic archaea reveals strategies for static and dynamic osmo-response.</title>
        <authorList>
            <person name="Becker E.A."/>
            <person name="Seitzer P.M."/>
            <person name="Tritt A."/>
            <person name="Larsen D."/>
            <person name="Krusor M."/>
            <person name="Yao A.I."/>
            <person name="Wu D."/>
            <person name="Madern D."/>
            <person name="Eisen J.A."/>
            <person name="Darling A.E."/>
            <person name="Facciotti M.T."/>
        </authorList>
    </citation>
    <scope>NUCLEOTIDE SEQUENCE [LARGE SCALE GENOMIC DNA]</scope>
    <source>
        <strain evidence="3 4">100A6</strain>
    </source>
</reference>
<feature type="domain" description="UspA" evidence="2">
    <location>
        <begin position="8"/>
        <end position="154"/>
    </location>
</feature>
<evidence type="ECO:0000313" key="3">
    <source>
        <dbReference type="EMBL" id="EMA35858.1"/>
    </source>
</evidence>
<dbReference type="EMBL" id="AOMB01000043">
    <property type="protein sequence ID" value="EMA35858.1"/>
    <property type="molecule type" value="Genomic_DNA"/>
</dbReference>
<dbReference type="Gene3D" id="3.40.50.620">
    <property type="entry name" value="HUPs"/>
    <property type="match status" value="1"/>
</dbReference>
<evidence type="ECO:0000256" key="1">
    <source>
        <dbReference type="ARBA" id="ARBA00008791"/>
    </source>
</evidence>
<dbReference type="SUPFAM" id="SSF52402">
    <property type="entry name" value="Adenine nucleotide alpha hydrolases-like"/>
    <property type="match status" value="1"/>
</dbReference>
<dbReference type="PANTHER" id="PTHR46268">
    <property type="entry name" value="STRESS RESPONSE PROTEIN NHAX"/>
    <property type="match status" value="1"/>
</dbReference>
<sequence length="154" mass="16849">MSDSPAPKHVLVPTDGSPQSERALDFALTFDDARITLLTVIDPVDIDPLTTGYQSPTGVPGMPGYSEEWYEGVRDDAEALHERLRERANDPDRIEGGEIVFGRSARRICAYVADHDVDHVVMGAHGRTGITRVLLGNTAESVVRRSPVNVTVIR</sequence>
<keyword evidence="4" id="KW-1185">Reference proteome</keyword>
<dbReference type="InterPro" id="IPR014729">
    <property type="entry name" value="Rossmann-like_a/b/a_fold"/>
</dbReference>
<dbReference type="InterPro" id="IPR006016">
    <property type="entry name" value="UspA"/>
</dbReference>
<dbReference type="InterPro" id="IPR006015">
    <property type="entry name" value="Universal_stress_UspA"/>
</dbReference>
<dbReference type="PATRIC" id="fig|1132509.6.peg.3924"/>
<gene>
    <name evidence="3" type="ORF">C447_16919</name>
</gene>
<protein>
    <recommendedName>
        <fullName evidence="2">UspA domain-containing protein</fullName>
    </recommendedName>
</protein>
<dbReference type="Pfam" id="PF00582">
    <property type="entry name" value="Usp"/>
    <property type="match status" value="1"/>
</dbReference>
<dbReference type="RefSeq" id="WP_007696005.1">
    <property type="nucleotide sequence ID" value="NZ_AJRK01000021.1"/>
</dbReference>
<accession>M0LRY2</accession>
<evidence type="ECO:0000313" key="4">
    <source>
        <dbReference type="Proteomes" id="UP000011566"/>
    </source>
</evidence>
<dbReference type="OrthoDB" id="105697at2157"/>
<name>M0LRY2_9EURY</name>
<organism evidence="3 4">
    <name type="scientific">Halococcus hamelinensis 100A6</name>
    <dbReference type="NCBI Taxonomy" id="1132509"/>
    <lineage>
        <taxon>Archaea</taxon>
        <taxon>Methanobacteriati</taxon>
        <taxon>Methanobacteriota</taxon>
        <taxon>Stenosarchaea group</taxon>
        <taxon>Halobacteria</taxon>
        <taxon>Halobacteriales</taxon>
        <taxon>Halococcaceae</taxon>
        <taxon>Halococcus</taxon>
    </lineage>
</organism>
<dbReference type="PRINTS" id="PR01438">
    <property type="entry name" value="UNVRSLSTRESS"/>
</dbReference>
<dbReference type="Proteomes" id="UP000011566">
    <property type="component" value="Unassembled WGS sequence"/>
</dbReference>
<comment type="similarity">
    <text evidence="1">Belongs to the universal stress protein A family.</text>
</comment>
<dbReference type="AlphaFoldDB" id="M0LRY2"/>
<dbReference type="CDD" id="cd00293">
    <property type="entry name" value="USP-like"/>
    <property type="match status" value="1"/>
</dbReference>
<proteinExistence type="inferred from homology"/>